<evidence type="ECO:0000313" key="4">
    <source>
        <dbReference type="Proteomes" id="UP001595932"/>
    </source>
</evidence>
<dbReference type="SUPFAM" id="SSF81324">
    <property type="entry name" value="Voltage-gated potassium channels"/>
    <property type="match status" value="1"/>
</dbReference>
<dbReference type="RefSeq" id="WP_377279852.1">
    <property type="nucleotide sequence ID" value="NZ_JBHSGL010000015.1"/>
</dbReference>
<organism evidence="3 4">
    <name type="scientific">Planococcus dechangensis</name>
    <dbReference type="NCBI Taxonomy" id="1176255"/>
    <lineage>
        <taxon>Bacteria</taxon>
        <taxon>Bacillati</taxon>
        <taxon>Bacillota</taxon>
        <taxon>Bacilli</taxon>
        <taxon>Bacillales</taxon>
        <taxon>Caryophanaceae</taxon>
        <taxon>Planococcus</taxon>
    </lineage>
</organism>
<reference evidence="4" key="1">
    <citation type="journal article" date="2019" name="Int. J. Syst. Evol. Microbiol.">
        <title>The Global Catalogue of Microorganisms (GCM) 10K type strain sequencing project: providing services to taxonomists for standard genome sequencing and annotation.</title>
        <authorList>
            <consortium name="The Broad Institute Genomics Platform"/>
            <consortium name="The Broad Institute Genome Sequencing Center for Infectious Disease"/>
            <person name="Wu L."/>
            <person name="Ma J."/>
        </authorList>
    </citation>
    <scope>NUCLEOTIDE SEQUENCE [LARGE SCALE GENOMIC DNA]</scope>
    <source>
        <strain evidence="4">CGMCC 1.12151</strain>
    </source>
</reference>
<gene>
    <name evidence="3" type="ORF">ACFO5U_14830</name>
</gene>
<sequence>MISLFLTLKRLLSAIFRIGKEPLFKTLLFTLSLILVSGTLFYYQLEGWSLFDSFYFALVSLIPTGVDTGLVPDTTISKVFTMMYLIVGVGAMLLLLMKLGFAVVKLDWPDEQEVKNKRRNSK</sequence>
<evidence type="ECO:0000259" key="2">
    <source>
        <dbReference type="Pfam" id="PF07885"/>
    </source>
</evidence>
<feature type="transmembrane region" description="Helical" evidence="1">
    <location>
        <begin position="23"/>
        <end position="42"/>
    </location>
</feature>
<dbReference type="InterPro" id="IPR013099">
    <property type="entry name" value="K_chnl_dom"/>
</dbReference>
<comment type="caution">
    <text evidence="3">The sequence shown here is derived from an EMBL/GenBank/DDBJ whole genome shotgun (WGS) entry which is preliminary data.</text>
</comment>
<name>A0ABV9MEB4_9BACL</name>
<evidence type="ECO:0000256" key="1">
    <source>
        <dbReference type="SAM" id="Phobius"/>
    </source>
</evidence>
<dbReference type="Pfam" id="PF07885">
    <property type="entry name" value="Ion_trans_2"/>
    <property type="match status" value="1"/>
</dbReference>
<feature type="domain" description="Potassium channel" evidence="2">
    <location>
        <begin position="30"/>
        <end position="100"/>
    </location>
</feature>
<keyword evidence="1" id="KW-0472">Membrane</keyword>
<evidence type="ECO:0000313" key="3">
    <source>
        <dbReference type="EMBL" id="MFC4714121.1"/>
    </source>
</evidence>
<protein>
    <submittedName>
        <fullName evidence="3">Ion channel</fullName>
    </submittedName>
</protein>
<dbReference type="EMBL" id="JBHSGL010000015">
    <property type="protein sequence ID" value="MFC4714121.1"/>
    <property type="molecule type" value="Genomic_DNA"/>
</dbReference>
<keyword evidence="1" id="KW-1133">Transmembrane helix</keyword>
<dbReference type="Proteomes" id="UP001595932">
    <property type="component" value="Unassembled WGS sequence"/>
</dbReference>
<accession>A0ABV9MEB4</accession>
<dbReference type="Gene3D" id="1.10.287.70">
    <property type="match status" value="1"/>
</dbReference>
<proteinExistence type="predicted"/>
<feature type="transmembrane region" description="Helical" evidence="1">
    <location>
        <begin position="83"/>
        <end position="104"/>
    </location>
</feature>
<keyword evidence="1" id="KW-0812">Transmembrane</keyword>
<keyword evidence="4" id="KW-1185">Reference proteome</keyword>